<dbReference type="InterPro" id="IPR006059">
    <property type="entry name" value="SBP"/>
</dbReference>
<dbReference type="Gene3D" id="3.40.190.10">
    <property type="entry name" value="Periplasmic binding protein-like II"/>
    <property type="match status" value="2"/>
</dbReference>
<dbReference type="PROSITE" id="PS51257">
    <property type="entry name" value="PROKAR_LIPOPROTEIN"/>
    <property type="match status" value="1"/>
</dbReference>
<evidence type="ECO:0000313" key="6">
    <source>
        <dbReference type="Proteomes" id="UP000295418"/>
    </source>
</evidence>
<evidence type="ECO:0000256" key="2">
    <source>
        <dbReference type="ARBA" id="ARBA00022448"/>
    </source>
</evidence>
<dbReference type="GO" id="GO:1901982">
    <property type="term" value="F:maltose binding"/>
    <property type="evidence" value="ECO:0007669"/>
    <property type="project" value="TreeGrafter"/>
</dbReference>
<evidence type="ECO:0000313" key="5">
    <source>
        <dbReference type="EMBL" id="TCZ81085.1"/>
    </source>
</evidence>
<reference evidence="5 6" key="1">
    <citation type="submission" date="2019-03" db="EMBL/GenBank/DDBJ databases">
        <authorList>
            <person name="Kim M.K.M."/>
        </authorList>
    </citation>
    <scope>NUCLEOTIDE SEQUENCE [LARGE SCALE GENOMIC DNA]</scope>
    <source>
        <strain evidence="5 6">18JY21-1</strain>
    </source>
</reference>
<dbReference type="GO" id="GO:0042956">
    <property type="term" value="P:maltodextrin transmembrane transport"/>
    <property type="evidence" value="ECO:0007669"/>
    <property type="project" value="TreeGrafter"/>
</dbReference>
<dbReference type="PANTHER" id="PTHR30061:SF50">
    <property type="entry name" value="MALTOSE_MALTODEXTRIN-BINDING PERIPLASMIC PROTEIN"/>
    <property type="match status" value="1"/>
</dbReference>
<feature type="chain" id="PRO_5020692343" evidence="4">
    <location>
        <begin position="22"/>
        <end position="420"/>
    </location>
</feature>
<comment type="similarity">
    <text evidence="1">Belongs to the bacterial solute-binding protein 1 family.</text>
</comment>
<proteinExistence type="inferred from homology"/>
<keyword evidence="3 4" id="KW-0732">Signal</keyword>
<keyword evidence="6" id="KW-1185">Reference proteome</keyword>
<dbReference type="PANTHER" id="PTHR30061">
    <property type="entry name" value="MALTOSE-BINDING PERIPLASMIC PROTEIN"/>
    <property type="match status" value="1"/>
</dbReference>
<evidence type="ECO:0000256" key="4">
    <source>
        <dbReference type="SAM" id="SignalP"/>
    </source>
</evidence>
<dbReference type="GO" id="GO:0015768">
    <property type="term" value="P:maltose transport"/>
    <property type="evidence" value="ECO:0007669"/>
    <property type="project" value="TreeGrafter"/>
</dbReference>
<accession>A0A4R4ERB8</accession>
<dbReference type="Pfam" id="PF01547">
    <property type="entry name" value="SBP_bac_1"/>
    <property type="match status" value="1"/>
</dbReference>
<dbReference type="AlphaFoldDB" id="A0A4R4ERB8"/>
<dbReference type="RefSeq" id="WP_132416028.1">
    <property type="nucleotide sequence ID" value="NZ_SKFG01000001.1"/>
</dbReference>
<feature type="signal peptide" evidence="4">
    <location>
        <begin position="1"/>
        <end position="21"/>
    </location>
</feature>
<gene>
    <name evidence="5" type="ORF">E0485_02040</name>
</gene>
<protein>
    <submittedName>
        <fullName evidence="5">Extracellular solute-binding protein</fullName>
    </submittedName>
</protein>
<organism evidence="5 6">
    <name type="scientific">Paenibacillus albiflavus</name>
    <dbReference type="NCBI Taxonomy" id="2545760"/>
    <lineage>
        <taxon>Bacteria</taxon>
        <taxon>Bacillati</taxon>
        <taxon>Bacillota</taxon>
        <taxon>Bacilli</taxon>
        <taxon>Bacillales</taxon>
        <taxon>Paenibacillaceae</taxon>
        <taxon>Paenibacillus</taxon>
    </lineage>
</organism>
<dbReference type="GO" id="GO:0055052">
    <property type="term" value="C:ATP-binding cassette (ABC) transporter complex, substrate-binding subunit-containing"/>
    <property type="evidence" value="ECO:0007669"/>
    <property type="project" value="TreeGrafter"/>
</dbReference>
<evidence type="ECO:0000256" key="1">
    <source>
        <dbReference type="ARBA" id="ARBA00008520"/>
    </source>
</evidence>
<dbReference type="SUPFAM" id="SSF53850">
    <property type="entry name" value="Periplasmic binding protein-like II"/>
    <property type="match status" value="1"/>
</dbReference>
<dbReference type="EMBL" id="SKFG01000001">
    <property type="protein sequence ID" value="TCZ81085.1"/>
    <property type="molecule type" value="Genomic_DNA"/>
</dbReference>
<dbReference type="OrthoDB" id="9798191at2"/>
<keyword evidence="2" id="KW-0813">Transport</keyword>
<dbReference type="Proteomes" id="UP000295418">
    <property type="component" value="Unassembled WGS sequence"/>
</dbReference>
<evidence type="ECO:0000256" key="3">
    <source>
        <dbReference type="ARBA" id="ARBA00022729"/>
    </source>
</evidence>
<comment type="caution">
    <text evidence="5">The sequence shown here is derived from an EMBL/GenBank/DDBJ whole genome shotgun (WGS) entry which is preliminary data.</text>
</comment>
<sequence length="420" mass="46001">MRNKKGSIAVLALSTAMLVSACSSGDASNSASNEKVTLTLTSWRADQIETDVYKKLFAEFQKTNPNIEFEYKPVKATEYNTTLATALKTDSAADIIMLRPYGGAKTMADAGYLEPLDGLKGLDQYSADQLKVAQGTDNKQYGVPYVLSTTSVMYNKKIFKANNLEEPKTWDEFTKLAETLKQKNITPFAFGSKDAWILSLTQGALGPAFYGQDFAEKFPKGEAKLNDPNYLKSIEMMTTLTPYFPANYEGIGMDEMRTMFASEVAAMMVMGQWEFASLKQMNPDLDMDVFPIPSATGGKSTVTTWVDGSWGINAKSKNKEAAKKWLEFISTKDFATIVASDLKLTPALPGVETTDPLANKIIQLSASNPTPYIALMYMGAGSPTGKSTLENALQGMFLKKLTPAQVIEETQKVLDTNAKK</sequence>
<name>A0A4R4ERB8_9BACL</name>